<reference evidence="3 4" key="1">
    <citation type="submission" date="2018-12" db="EMBL/GenBank/DDBJ databases">
        <title>Venturia inaequalis Genome Resource.</title>
        <authorList>
            <person name="Lichtner F.J."/>
        </authorList>
    </citation>
    <scope>NUCLEOTIDE SEQUENCE [LARGE SCALE GENOMIC DNA]</scope>
    <source>
        <strain evidence="3 4">120213</strain>
    </source>
</reference>
<feature type="domain" description="DUF7587" evidence="2">
    <location>
        <begin position="380"/>
        <end position="530"/>
    </location>
</feature>
<evidence type="ECO:0000259" key="2">
    <source>
        <dbReference type="Pfam" id="PF24494"/>
    </source>
</evidence>
<gene>
    <name evidence="3" type="ORF">EG328_009436</name>
</gene>
<feature type="region of interest" description="Disordered" evidence="1">
    <location>
        <begin position="1"/>
        <end position="90"/>
    </location>
</feature>
<name>A0A8H3U9U8_VENIN</name>
<feature type="compositionally biased region" description="Basic residues" evidence="1">
    <location>
        <begin position="15"/>
        <end position="28"/>
    </location>
</feature>
<comment type="caution">
    <text evidence="3">The sequence shown here is derived from an EMBL/GenBank/DDBJ whole genome shotgun (WGS) entry which is preliminary data.</text>
</comment>
<dbReference type="EMBL" id="WNWS01000569">
    <property type="protein sequence ID" value="KAE9965707.1"/>
    <property type="molecule type" value="Genomic_DNA"/>
</dbReference>
<protein>
    <recommendedName>
        <fullName evidence="2">DUF7587 domain-containing protein</fullName>
    </recommendedName>
</protein>
<organism evidence="3 4">
    <name type="scientific">Venturia inaequalis</name>
    <name type="common">Apple scab fungus</name>
    <dbReference type="NCBI Taxonomy" id="5025"/>
    <lineage>
        <taxon>Eukaryota</taxon>
        <taxon>Fungi</taxon>
        <taxon>Dikarya</taxon>
        <taxon>Ascomycota</taxon>
        <taxon>Pezizomycotina</taxon>
        <taxon>Dothideomycetes</taxon>
        <taxon>Pleosporomycetidae</taxon>
        <taxon>Venturiales</taxon>
        <taxon>Venturiaceae</taxon>
        <taxon>Venturia</taxon>
    </lineage>
</organism>
<proteinExistence type="predicted"/>
<dbReference type="Pfam" id="PF24494">
    <property type="entry name" value="DUF7587"/>
    <property type="match status" value="1"/>
</dbReference>
<dbReference type="InterPro" id="IPR056009">
    <property type="entry name" value="DUF7587"/>
</dbReference>
<dbReference type="Proteomes" id="UP000447873">
    <property type="component" value="Unassembled WGS sequence"/>
</dbReference>
<feature type="region of interest" description="Disordered" evidence="1">
    <location>
        <begin position="319"/>
        <end position="347"/>
    </location>
</feature>
<accession>A0A8H3U9U8</accession>
<evidence type="ECO:0000313" key="3">
    <source>
        <dbReference type="EMBL" id="KAE9965707.1"/>
    </source>
</evidence>
<dbReference type="AlphaFoldDB" id="A0A8H3U9U8"/>
<feature type="compositionally biased region" description="Polar residues" evidence="1">
    <location>
        <begin position="326"/>
        <end position="347"/>
    </location>
</feature>
<evidence type="ECO:0000313" key="4">
    <source>
        <dbReference type="Proteomes" id="UP000447873"/>
    </source>
</evidence>
<evidence type="ECO:0000256" key="1">
    <source>
        <dbReference type="SAM" id="MobiDB-lite"/>
    </source>
</evidence>
<sequence>MAPKKRELAKAAAGPKHKLPAQRRRAKQEKKTQIISQAIVPYSRATRSKRQDITEAAFKPANKPSTLRRPKLPNSVANSNGIKYNQEQATSKDELVIIRSDVSQSPPVTPRTPQRQTPQRRIPVAQFGLLTPPNSGSSSKIQKTVKKTISKKKVSNFQNKLAAAYRADEVVITGTQVNTKPPKHHLWTADERKVLCVIKRFFSADNYSLTAILNGIFPKALIPFTIGMVRSQYTEIRAGKKQTGVESDEVWSAVWDVSDFNTACQNFKLILEKLEETASEVGVPLSRRLEEDLTNVTYTESRKVAVQNRPVKVVREAPNTGRRMTGSRQTISSPTVRQQDGTGQASQQLVARNQTEALTDLPSIEDPTLDETEIQPDSDVPTLLFRAFSSVSAGLNSEERFRAGQYIGRSNAVPPPPDPSDTQFAWDASNHLSQSHEIASKIATPFISLSPSLVWCVQRLYKMAGEEDSKKFAIIIGPVADAHTRLYRVEPILQHLKNTGMYNKNVSYKATMEYFAWAEIPKAAITTTIHRHHLERLAHASPCVTALLRLATLQNTPNMSEARAHFKAHPVPLDGRSGMALAKICLLFGISYRSDQAVITEIVFHVLQGWAVRVDVADLEGVEQAFCSFVGQLGVADCAVGMGGVGGGDGDWGGFGLRVKVREAFFRGVQQAAQEAVREGSVRGNWRRRRNRRGLYSRS</sequence>
<feature type="compositionally biased region" description="Polar residues" evidence="1">
    <location>
        <begin position="75"/>
        <end position="89"/>
    </location>
</feature>